<dbReference type="PANTHER" id="PTHR43349:SF30">
    <property type="entry name" value="NMRA-LIKE DOMAIN-CONTAINING PROTEIN"/>
    <property type="match status" value="1"/>
</dbReference>
<dbReference type="Gene3D" id="3.90.25.10">
    <property type="entry name" value="UDP-galactose 4-epimerase, domain 1"/>
    <property type="match status" value="1"/>
</dbReference>
<accession>A0A5J9UBB7</accession>
<dbReference type="OrthoDB" id="687008at2759"/>
<proteinExistence type="predicted"/>
<dbReference type="PANTHER" id="PTHR43349">
    <property type="entry name" value="PINORESINOL REDUCTASE-RELATED"/>
    <property type="match status" value="1"/>
</dbReference>
<reference evidence="1 2" key="1">
    <citation type="journal article" date="2019" name="Sci. Rep.">
        <title>A high-quality genome of Eragrostis curvula grass provides insights into Poaceae evolution and supports new strategies to enhance forage quality.</title>
        <authorList>
            <person name="Carballo J."/>
            <person name="Santos B.A.C.M."/>
            <person name="Zappacosta D."/>
            <person name="Garbus I."/>
            <person name="Selva J.P."/>
            <person name="Gallo C.A."/>
            <person name="Diaz A."/>
            <person name="Albertini E."/>
            <person name="Caccamo M."/>
            <person name="Echenique V."/>
        </authorList>
    </citation>
    <scope>NUCLEOTIDE SEQUENCE [LARGE SCALE GENOMIC DNA]</scope>
    <source>
        <strain evidence="2">cv. Victoria</strain>
        <tissue evidence="1">Leaf</tissue>
    </source>
</reference>
<dbReference type="Gramene" id="TVU20943">
    <property type="protein sequence ID" value="TVU20943"/>
    <property type="gene ID" value="EJB05_30549"/>
</dbReference>
<dbReference type="Gene3D" id="3.40.50.720">
    <property type="entry name" value="NAD(P)-binding Rossmann-like Domain"/>
    <property type="match status" value="1"/>
</dbReference>
<feature type="non-terminal residue" evidence="1">
    <location>
        <position position="1"/>
    </location>
</feature>
<keyword evidence="2" id="KW-1185">Reference proteome</keyword>
<comment type="caution">
    <text evidence="1">The sequence shown here is derived from an EMBL/GenBank/DDBJ whole genome shotgun (WGS) entry which is preliminary data.</text>
</comment>
<dbReference type="InterPro" id="IPR050608">
    <property type="entry name" value="NmrA-type/Isoflavone_red_sf"/>
</dbReference>
<organism evidence="1 2">
    <name type="scientific">Eragrostis curvula</name>
    <name type="common">weeping love grass</name>
    <dbReference type="NCBI Taxonomy" id="38414"/>
    <lineage>
        <taxon>Eukaryota</taxon>
        <taxon>Viridiplantae</taxon>
        <taxon>Streptophyta</taxon>
        <taxon>Embryophyta</taxon>
        <taxon>Tracheophyta</taxon>
        <taxon>Spermatophyta</taxon>
        <taxon>Magnoliopsida</taxon>
        <taxon>Liliopsida</taxon>
        <taxon>Poales</taxon>
        <taxon>Poaceae</taxon>
        <taxon>PACMAD clade</taxon>
        <taxon>Chloridoideae</taxon>
        <taxon>Eragrostideae</taxon>
        <taxon>Eragrostidinae</taxon>
        <taxon>Eragrostis</taxon>
    </lineage>
</organism>
<sequence length="87" mass="9545">RFLPSEYGCNVELAKHMLEPARSILGAKFRVREALKVAGIPHTIISSNWTQGFLLPRAGDPEANGPPATRVTILGDGKQQGYMHTME</sequence>
<evidence type="ECO:0000313" key="2">
    <source>
        <dbReference type="Proteomes" id="UP000324897"/>
    </source>
</evidence>
<dbReference type="Proteomes" id="UP000324897">
    <property type="component" value="Unassembled WGS sequence"/>
</dbReference>
<protein>
    <submittedName>
        <fullName evidence="1">Uncharacterized protein</fullName>
    </submittedName>
</protein>
<dbReference type="AlphaFoldDB" id="A0A5J9UBB7"/>
<gene>
    <name evidence="1" type="ORF">EJB05_30549</name>
</gene>
<dbReference type="EMBL" id="RWGY01000026">
    <property type="protein sequence ID" value="TVU20943.1"/>
    <property type="molecule type" value="Genomic_DNA"/>
</dbReference>
<name>A0A5J9UBB7_9POAL</name>
<evidence type="ECO:0000313" key="1">
    <source>
        <dbReference type="EMBL" id="TVU20943.1"/>
    </source>
</evidence>